<feature type="transmembrane region" description="Helical" evidence="1">
    <location>
        <begin position="15"/>
        <end position="41"/>
    </location>
</feature>
<dbReference type="eggNOG" id="ENOG5030U1Z">
    <property type="taxonomic scope" value="Bacteria"/>
</dbReference>
<keyword evidence="1" id="KW-0812">Transmembrane</keyword>
<keyword evidence="3" id="KW-1185">Reference proteome</keyword>
<evidence type="ECO:0000313" key="3">
    <source>
        <dbReference type="Proteomes" id="UP000008514"/>
    </source>
</evidence>
<evidence type="ECO:0000313" key="2">
    <source>
        <dbReference type="EMBL" id="AFU67753.1"/>
    </source>
</evidence>
<name>K4ICZ8_PSYTT</name>
<sequence>MVILNYFENIEKENIWTIVIALIVFVIFVQFVLIIPSLLNIRKRVNEKQKN</sequence>
<organism evidence="2 3">
    <name type="scientific">Psychroflexus torquis (strain ATCC 700755 / CIP 106069 / ACAM 623)</name>
    <dbReference type="NCBI Taxonomy" id="313595"/>
    <lineage>
        <taxon>Bacteria</taxon>
        <taxon>Pseudomonadati</taxon>
        <taxon>Bacteroidota</taxon>
        <taxon>Flavobacteriia</taxon>
        <taxon>Flavobacteriales</taxon>
        <taxon>Flavobacteriaceae</taxon>
        <taxon>Psychroflexus</taxon>
    </lineage>
</organism>
<keyword evidence="1" id="KW-1133">Transmembrane helix</keyword>
<dbReference type="KEGG" id="ptq:P700755_000749"/>
<protein>
    <submittedName>
        <fullName evidence="2">Uncharacterized protein</fullName>
    </submittedName>
</protein>
<evidence type="ECO:0000256" key="1">
    <source>
        <dbReference type="SAM" id="Phobius"/>
    </source>
</evidence>
<accession>K4ICZ8</accession>
<proteinExistence type="predicted"/>
<reference evidence="2" key="2">
    <citation type="submission" date="2012-09" db="EMBL/GenBank/DDBJ databases">
        <title>The complete sequence of Psychroflexus torquis an extreme psychrophile from sea-ice that is stimulated by light.</title>
        <authorList>
            <person name="Feng S."/>
            <person name="Powell S.M."/>
            <person name="Bowman J.P."/>
        </authorList>
    </citation>
    <scope>NUCLEOTIDE SEQUENCE [LARGE SCALE GENOMIC DNA]</scope>
    <source>
        <strain evidence="2">ATCC 700755</strain>
    </source>
</reference>
<gene>
    <name evidence="2" type="ordered locus">P700755_000749</name>
</gene>
<dbReference type="Proteomes" id="UP000008514">
    <property type="component" value="Chromosome"/>
</dbReference>
<dbReference type="EMBL" id="CP003879">
    <property type="protein sequence ID" value="AFU67753.1"/>
    <property type="molecule type" value="Genomic_DNA"/>
</dbReference>
<reference evidence="2" key="1">
    <citation type="submission" date="2006-03" db="EMBL/GenBank/DDBJ databases">
        <authorList>
            <person name="Bowman J."/>
            <person name="Ferriera S."/>
            <person name="Johnson J."/>
            <person name="Kravitz S."/>
            <person name="Halpern A."/>
            <person name="Remington K."/>
            <person name="Beeson K."/>
            <person name="Tran B."/>
            <person name="Rogers Y.-H."/>
            <person name="Friedman R."/>
            <person name="Venter J.C."/>
        </authorList>
    </citation>
    <scope>NUCLEOTIDE SEQUENCE [LARGE SCALE GENOMIC DNA]</scope>
    <source>
        <strain evidence="2">ATCC 700755</strain>
    </source>
</reference>
<dbReference type="AlphaFoldDB" id="K4ICZ8"/>
<dbReference type="HOGENOM" id="CLU_3102945_0_0_10"/>
<keyword evidence="1" id="KW-0472">Membrane</keyword>